<keyword evidence="1" id="KW-0472">Membrane</keyword>
<dbReference type="Proteomes" id="UP000510844">
    <property type="component" value="Chromosome"/>
</dbReference>
<feature type="transmembrane region" description="Helical" evidence="1">
    <location>
        <begin position="134"/>
        <end position="152"/>
    </location>
</feature>
<feature type="transmembrane region" description="Helical" evidence="1">
    <location>
        <begin position="97"/>
        <end position="122"/>
    </location>
</feature>
<organism evidence="2 3">
    <name type="scientific">Micromonospora robiginosa</name>
    <dbReference type="NCBI Taxonomy" id="2749844"/>
    <lineage>
        <taxon>Bacteria</taxon>
        <taxon>Bacillati</taxon>
        <taxon>Actinomycetota</taxon>
        <taxon>Actinomycetes</taxon>
        <taxon>Micromonosporales</taxon>
        <taxon>Micromonosporaceae</taxon>
        <taxon>Micromonospora</taxon>
    </lineage>
</organism>
<keyword evidence="3" id="KW-1185">Reference proteome</keyword>
<accession>A0A7L6B3K6</accession>
<evidence type="ECO:0000313" key="3">
    <source>
        <dbReference type="Proteomes" id="UP000510844"/>
    </source>
</evidence>
<dbReference type="KEGG" id="mfeu:H1D33_25320"/>
<keyword evidence="1" id="KW-0812">Transmembrane</keyword>
<sequence length="274" mass="28312">MSSDSRLVRALVACYPPAWRHRYGEEYAQLLSDLRVHRRPRLVVDSLLGAARIHGGALMSGRSPTVLPVWAAALFAAGGLGFAKLAEDLSGVATDAYAAMVVASAVVGLALVAMAAPAGAVLVRGRSAVAWKHAAVPVVGAAAWYGMVRVVAPTGRPVHSGPNVAAFVLIAVTGLGVLAATAWAATRVLRWVPVVGARWLWPSAVTAMAVGMAAATVAVLVWGLRARTTDAAAFHRNEGLLATPFISSWIAVMAALCAASVLGGIAARHHLTVR</sequence>
<feature type="transmembrane region" description="Helical" evidence="1">
    <location>
        <begin position="198"/>
        <end position="224"/>
    </location>
</feature>
<dbReference type="AlphaFoldDB" id="A0A7L6B3K6"/>
<feature type="transmembrane region" description="Helical" evidence="1">
    <location>
        <begin position="244"/>
        <end position="267"/>
    </location>
</feature>
<feature type="transmembrane region" description="Helical" evidence="1">
    <location>
        <begin position="164"/>
        <end position="186"/>
    </location>
</feature>
<evidence type="ECO:0000313" key="2">
    <source>
        <dbReference type="EMBL" id="QLQ36558.1"/>
    </source>
</evidence>
<protein>
    <submittedName>
        <fullName evidence="2">Uncharacterized protein</fullName>
    </submittedName>
</protein>
<feature type="transmembrane region" description="Helical" evidence="1">
    <location>
        <begin position="66"/>
        <end position="85"/>
    </location>
</feature>
<reference evidence="2 3" key="2">
    <citation type="journal article" date="2021" name="Mar. Drugs">
        <title>A New Micromonospora Strain with Antibiotic Activity Isolated from the Microbiome of a Mid-Atlantic Deep-Sea Sponge.</title>
        <authorList>
            <person name="Back C.R."/>
            <person name="Stennett H.L."/>
            <person name="Williams S.E."/>
            <person name="Wang L."/>
            <person name="Ojeda Gomez J."/>
            <person name="Abdulle O.M."/>
            <person name="Duffy T."/>
            <person name="Neal C."/>
            <person name="Mantell J."/>
            <person name="Jepson M.A."/>
            <person name="Hendry K.R."/>
            <person name="Powell D."/>
            <person name="Stach J.E.M."/>
            <person name="Essex-Lopresti A.E."/>
            <person name="Willis C.L."/>
            <person name="Curnow P."/>
            <person name="Race P.R."/>
        </authorList>
    </citation>
    <scope>NUCLEOTIDE SEQUENCE [LARGE SCALE GENOMIC DNA]</scope>
    <source>
        <strain evidence="2 3">28ISP2-46</strain>
    </source>
</reference>
<dbReference type="EMBL" id="CP059322">
    <property type="protein sequence ID" value="QLQ36558.1"/>
    <property type="molecule type" value="Genomic_DNA"/>
</dbReference>
<keyword evidence="1" id="KW-1133">Transmembrane helix</keyword>
<evidence type="ECO:0000256" key="1">
    <source>
        <dbReference type="SAM" id="Phobius"/>
    </source>
</evidence>
<reference evidence="3" key="1">
    <citation type="submission" date="2020-07" db="EMBL/GenBank/DDBJ databases">
        <title>A new Micromonospora strain with potent antibiotic activity isolated from the microbiome of a mid-Atlantic deep-sea sponge.</title>
        <authorList>
            <person name="Back C.R."/>
            <person name="Stennett H.L."/>
            <person name="Williams S.E."/>
            <person name="Wang L."/>
            <person name="Ojeda Gomez J."/>
            <person name="Abdulle O.M."/>
            <person name="Duffy T."/>
            <person name="Hendry K.R."/>
            <person name="Powell D."/>
            <person name="Stach J.E."/>
            <person name="Essex-Lopresti A.E."/>
            <person name="Willis C.L."/>
            <person name="Curnow P."/>
            <person name="Race P.R."/>
        </authorList>
    </citation>
    <scope>NUCLEOTIDE SEQUENCE [LARGE SCALE GENOMIC DNA]</scope>
    <source>
        <strain evidence="3">28ISP2-46</strain>
    </source>
</reference>
<proteinExistence type="predicted"/>
<dbReference type="RefSeq" id="WP_181569073.1">
    <property type="nucleotide sequence ID" value="NZ_CP059322.2"/>
</dbReference>
<gene>
    <name evidence="2" type="ORF">H1D33_25320</name>
</gene>
<name>A0A7L6B3K6_9ACTN</name>